<dbReference type="GO" id="GO:0005886">
    <property type="term" value="C:plasma membrane"/>
    <property type="evidence" value="ECO:0007669"/>
    <property type="project" value="UniProtKB-SubCell"/>
</dbReference>
<sequence length="302" mass="32682">MEAADPRPQDAEPGLIDRMPRALQPYFRLMRADRPVGVWLLFLPCIFGLLAGRLEEMTADSFWRLVILFLIGSFVMRSAGCAYNDLVDRDLDAKVQRTRGRPLPSGAVSPRGAAVLIGALLVIGFLVLIQLPLLAILIGLLSLALVAAYPFMKRITWWPQLWLGLTFNWGVLVGSAAAAGTISLEAALVYAGCILWTLGYDTIYALQDIEDDALAGIKSSARRLGRDVRRGVAGFYAGAAAFWLGALLLGGAGAWSLLLVPAVLHLLWQVTAMEEGDAARNLAVFKSNIWLGALLTLPLLAL</sequence>
<dbReference type="EMBL" id="JANIBC010000013">
    <property type="protein sequence ID" value="MCQ8186167.1"/>
    <property type="molecule type" value="Genomic_DNA"/>
</dbReference>
<evidence type="ECO:0000256" key="4">
    <source>
        <dbReference type="ARBA" id="ARBA00022475"/>
    </source>
</evidence>
<comment type="catalytic activity">
    <reaction evidence="11">
        <text>all-trans-octaprenyl diphosphate + 4-hydroxybenzoate = 4-hydroxy-3-(all-trans-octaprenyl)benzoate + diphosphate</text>
        <dbReference type="Rhea" id="RHEA:27782"/>
        <dbReference type="ChEBI" id="CHEBI:1617"/>
        <dbReference type="ChEBI" id="CHEBI:17879"/>
        <dbReference type="ChEBI" id="CHEBI:33019"/>
        <dbReference type="ChEBI" id="CHEBI:57711"/>
        <dbReference type="EC" id="2.5.1.39"/>
    </reaction>
</comment>
<organism evidence="13 14">
    <name type="scientific">Parvularcula maris</name>
    <dbReference type="NCBI Taxonomy" id="2965077"/>
    <lineage>
        <taxon>Bacteria</taxon>
        <taxon>Pseudomonadati</taxon>
        <taxon>Pseudomonadota</taxon>
        <taxon>Alphaproteobacteria</taxon>
        <taxon>Parvularculales</taxon>
        <taxon>Parvularculaceae</taxon>
        <taxon>Parvularcula</taxon>
    </lineage>
</organism>
<keyword evidence="5 11" id="KW-0997">Cell inner membrane</keyword>
<feature type="transmembrane region" description="Helical" evidence="11">
    <location>
        <begin position="66"/>
        <end position="87"/>
    </location>
</feature>
<feature type="transmembrane region" description="Helical" evidence="11">
    <location>
        <begin position="36"/>
        <end position="54"/>
    </location>
</feature>
<keyword evidence="8 11" id="KW-0812">Transmembrane</keyword>
<dbReference type="InterPro" id="IPR000537">
    <property type="entry name" value="UbiA_prenyltransferase"/>
</dbReference>
<dbReference type="Pfam" id="PF01040">
    <property type="entry name" value="UbiA"/>
    <property type="match status" value="1"/>
</dbReference>
<keyword evidence="14" id="KW-1185">Reference proteome</keyword>
<feature type="transmembrane region" description="Helical" evidence="11">
    <location>
        <begin position="133"/>
        <end position="152"/>
    </location>
</feature>
<comment type="caution">
    <text evidence="13">The sequence shown here is derived from an EMBL/GenBank/DDBJ whole genome shotgun (WGS) entry which is preliminary data.</text>
</comment>
<dbReference type="RefSeq" id="WP_256620061.1">
    <property type="nucleotide sequence ID" value="NZ_JANIBC010000013.1"/>
</dbReference>
<keyword evidence="10 11" id="KW-0472">Membrane</keyword>
<dbReference type="FunFam" id="1.20.120.1780:FF:000001">
    <property type="entry name" value="4-hydroxybenzoate octaprenyltransferase"/>
    <property type="match status" value="1"/>
</dbReference>
<evidence type="ECO:0000313" key="13">
    <source>
        <dbReference type="EMBL" id="MCQ8186167.1"/>
    </source>
</evidence>
<dbReference type="GO" id="GO:0006744">
    <property type="term" value="P:ubiquinone biosynthetic process"/>
    <property type="evidence" value="ECO:0007669"/>
    <property type="project" value="UniProtKB-UniRule"/>
</dbReference>
<dbReference type="Gene3D" id="1.20.120.1780">
    <property type="entry name" value="UbiA prenyltransferase"/>
    <property type="match status" value="1"/>
</dbReference>
<dbReference type="Proteomes" id="UP001142610">
    <property type="component" value="Unassembled WGS sequence"/>
</dbReference>
<dbReference type="NCBIfam" id="TIGR01474">
    <property type="entry name" value="ubiA_proteo"/>
    <property type="match status" value="1"/>
</dbReference>
<dbReference type="FunFam" id="1.10.357.140:FF:000008">
    <property type="entry name" value="4-hydroxybenzoate octaprenyltransferase"/>
    <property type="match status" value="1"/>
</dbReference>
<proteinExistence type="inferred from homology"/>
<keyword evidence="11" id="KW-0460">Magnesium</keyword>
<comment type="subcellular location">
    <subcellularLocation>
        <location evidence="11">Cell inner membrane</location>
        <topology evidence="11">Multi-pass membrane protein</topology>
    </subcellularLocation>
    <subcellularLocation>
        <location evidence="2">Membrane</location>
        <topology evidence="2">Multi-pass membrane protein</topology>
    </subcellularLocation>
</comment>
<dbReference type="AlphaFoldDB" id="A0A9X2RL24"/>
<comment type="function">
    <text evidence="11">Catalyzes the prenylation of para-hydroxybenzoate (PHB) with an all-trans polyprenyl group. Mediates the second step in the final reaction sequence of ubiquinone-8 (UQ-8) biosynthesis, which is the condensation of the polyisoprenoid side chain with PHB, generating the first membrane-bound Q intermediate 3-octaprenyl-4-hydroxybenzoate.</text>
</comment>
<dbReference type="InterPro" id="IPR039653">
    <property type="entry name" value="Prenyltransferase"/>
</dbReference>
<dbReference type="CDD" id="cd13959">
    <property type="entry name" value="PT_UbiA_COQ2"/>
    <property type="match status" value="1"/>
</dbReference>
<feature type="transmembrane region" description="Helical" evidence="11">
    <location>
        <begin position="188"/>
        <end position="207"/>
    </location>
</feature>
<name>A0A9X2RL24_9PROT</name>
<evidence type="ECO:0000256" key="9">
    <source>
        <dbReference type="ARBA" id="ARBA00022989"/>
    </source>
</evidence>
<keyword evidence="7 11" id="KW-0831">Ubiquinone biosynthesis</keyword>
<comment type="pathway">
    <text evidence="11">Cofactor biosynthesis; ubiquinone biosynthesis.</text>
</comment>
<dbReference type="InterPro" id="IPR044878">
    <property type="entry name" value="UbiA_sf"/>
</dbReference>
<keyword evidence="4 11" id="KW-1003">Cell membrane</keyword>
<evidence type="ECO:0000256" key="12">
    <source>
        <dbReference type="NCBIfam" id="TIGR01474"/>
    </source>
</evidence>
<dbReference type="Gene3D" id="1.10.357.140">
    <property type="entry name" value="UbiA prenyltransferase"/>
    <property type="match status" value="1"/>
</dbReference>
<comment type="similarity">
    <text evidence="3 11">Belongs to the UbiA prenyltransferase family.</text>
</comment>
<evidence type="ECO:0000256" key="6">
    <source>
        <dbReference type="ARBA" id="ARBA00022679"/>
    </source>
</evidence>
<protein>
    <recommendedName>
        <fullName evidence="11 12">4-hydroxybenzoate octaprenyltransferase</fullName>
        <ecNumber evidence="11 12">2.5.1.39</ecNumber>
    </recommendedName>
    <alternativeName>
        <fullName evidence="11">4-HB polyprenyltransferase</fullName>
    </alternativeName>
</protein>
<dbReference type="GO" id="GO:0008412">
    <property type="term" value="F:4-hydroxybenzoate polyprenyltransferase activity"/>
    <property type="evidence" value="ECO:0007669"/>
    <property type="project" value="UniProtKB-UniRule"/>
</dbReference>
<dbReference type="InterPro" id="IPR030470">
    <property type="entry name" value="UbiA_prenylTrfase_CS"/>
</dbReference>
<evidence type="ECO:0000256" key="5">
    <source>
        <dbReference type="ARBA" id="ARBA00022519"/>
    </source>
</evidence>
<feature type="transmembrane region" description="Helical" evidence="11">
    <location>
        <begin position="108"/>
        <end position="127"/>
    </location>
</feature>
<keyword evidence="6 11" id="KW-0808">Transferase</keyword>
<dbReference type="HAMAP" id="MF_01635">
    <property type="entry name" value="UbiA"/>
    <property type="match status" value="1"/>
</dbReference>
<dbReference type="InterPro" id="IPR006370">
    <property type="entry name" value="HB_polyprenyltransferase-like"/>
</dbReference>
<evidence type="ECO:0000256" key="3">
    <source>
        <dbReference type="ARBA" id="ARBA00005985"/>
    </source>
</evidence>
<dbReference type="PANTHER" id="PTHR11048">
    <property type="entry name" value="PRENYLTRANSFERASES"/>
    <property type="match status" value="1"/>
</dbReference>
<dbReference type="PROSITE" id="PS00943">
    <property type="entry name" value="UBIA"/>
    <property type="match status" value="1"/>
</dbReference>
<gene>
    <name evidence="11 13" type="primary">ubiA</name>
    <name evidence="13" type="ORF">NOG11_12330</name>
</gene>
<accession>A0A9X2RL24</accession>
<dbReference type="PANTHER" id="PTHR11048:SF28">
    <property type="entry name" value="4-HYDROXYBENZOATE POLYPRENYLTRANSFERASE, MITOCHONDRIAL"/>
    <property type="match status" value="1"/>
</dbReference>
<evidence type="ECO:0000256" key="1">
    <source>
        <dbReference type="ARBA" id="ARBA00001946"/>
    </source>
</evidence>
<keyword evidence="9 11" id="KW-1133">Transmembrane helix</keyword>
<reference evidence="13" key="1">
    <citation type="submission" date="2022-07" db="EMBL/GenBank/DDBJ databases">
        <title>Parvularcula maris sp. nov., an algicidal bacterium isolated from seawater.</title>
        <authorList>
            <person name="Li F."/>
        </authorList>
    </citation>
    <scope>NUCLEOTIDE SEQUENCE</scope>
    <source>
        <strain evidence="13">BGMRC 0090</strain>
    </source>
</reference>
<evidence type="ECO:0000256" key="11">
    <source>
        <dbReference type="HAMAP-Rule" id="MF_01635"/>
    </source>
</evidence>
<comment type="cofactor">
    <cofactor evidence="1 11">
        <name>Mg(2+)</name>
        <dbReference type="ChEBI" id="CHEBI:18420"/>
    </cofactor>
</comment>
<feature type="transmembrane region" description="Helical" evidence="11">
    <location>
        <begin position="228"/>
        <end position="246"/>
    </location>
</feature>
<evidence type="ECO:0000313" key="14">
    <source>
        <dbReference type="Proteomes" id="UP001142610"/>
    </source>
</evidence>
<evidence type="ECO:0000256" key="8">
    <source>
        <dbReference type="ARBA" id="ARBA00022692"/>
    </source>
</evidence>
<evidence type="ECO:0000256" key="10">
    <source>
        <dbReference type="ARBA" id="ARBA00023136"/>
    </source>
</evidence>
<dbReference type="EC" id="2.5.1.39" evidence="11 12"/>
<evidence type="ECO:0000256" key="7">
    <source>
        <dbReference type="ARBA" id="ARBA00022688"/>
    </source>
</evidence>
<evidence type="ECO:0000256" key="2">
    <source>
        <dbReference type="ARBA" id="ARBA00004141"/>
    </source>
</evidence>